<name>A0A972GPF7_9BACL</name>
<feature type="chain" id="PRO_5038537825" evidence="6">
    <location>
        <begin position="24"/>
        <end position="542"/>
    </location>
</feature>
<keyword evidence="1" id="KW-1003">Cell membrane</keyword>
<feature type="signal peptide" evidence="6">
    <location>
        <begin position="1"/>
        <end position="23"/>
    </location>
</feature>
<dbReference type="PANTHER" id="PTHR43649">
    <property type="entry name" value="ARABINOSE-BINDING PROTEIN-RELATED"/>
    <property type="match status" value="1"/>
</dbReference>
<gene>
    <name evidence="7" type="ORF">GC093_00850</name>
</gene>
<evidence type="ECO:0000256" key="2">
    <source>
        <dbReference type="ARBA" id="ARBA00022729"/>
    </source>
</evidence>
<evidence type="ECO:0000313" key="8">
    <source>
        <dbReference type="Proteomes" id="UP000641588"/>
    </source>
</evidence>
<evidence type="ECO:0000256" key="6">
    <source>
        <dbReference type="SAM" id="SignalP"/>
    </source>
</evidence>
<keyword evidence="3" id="KW-0472">Membrane</keyword>
<evidence type="ECO:0000256" key="3">
    <source>
        <dbReference type="ARBA" id="ARBA00023136"/>
    </source>
</evidence>
<comment type="caution">
    <text evidence="7">The sequence shown here is derived from an EMBL/GenBank/DDBJ whole genome shotgun (WGS) entry which is preliminary data.</text>
</comment>
<sequence length="542" mass="61056">MNKRSKRMLQCMTAVTLISTSIACSKQSSPAEVKSTTNNSQPTAVTYPLNTNQTLSYWGLMGNTNMANFFSSIGEAPFGKELAKRTGVQVNFTHPPQGQDREQFNLMVASNELPDMIETNWFNNGVYPGGSQKAINDKVITPLNDLIKKHAPNLNKLLEEDKELAKMLQTDDGKYFVFPMIRNSFSQVYRGPMIRKDWLDELGLPVPTTIDEWETALRAFKEKKGASTPLSIIYSNTGGMDIQDTFIGAFKTSAGFYVNDEGKVKYGPSDKQYKDAILLFRKWYNEGLLDNNFAVTDAKANNNKILSGQSGSTTYLLSGGLQSYTDAMREKNPKFNMVGAPYPTLAKGETPFIGQYDFKVEPSRGVAISANMKKPELAVQWLDYAYGKEGNELFNFGIPNESYVSNNGNIAFSDKVNKDPKYTTIQILSQYTRQNGPFMIDERYSKLILKYPQQEEAVKLWSATDAKKHTLPPFITPTDSESKELAKLTTAIKSYKEEMQLKFIMGKEPIENFDKFVDQMNQLGLPKVVEIYQAALDRYNKR</sequence>
<evidence type="ECO:0000256" key="1">
    <source>
        <dbReference type="ARBA" id="ARBA00022475"/>
    </source>
</evidence>
<reference evidence="7" key="1">
    <citation type="submission" date="2019-10" db="EMBL/GenBank/DDBJ databases">
        <title>Description of Paenibacillus glebae sp. nov.</title>
        <authorList>
            <person name="Carlier A."/>
            <person name="Qi S."/>
        </authorList>
    </citation>
    <scope>NUCLEOTIDE SEQUENCE</scope>
    <source>
        <strain evidence="7">LMG 31456</strain>
    </source>
</reference>
<keyword evidence="5" id="KW-0449">Lipoprotein</keyword>
<dbReference type="Gene3D" id="3.40.190.10">
    <property type="entry name" value="Periplasmic binding protein-like II"/>
    <property type="match status" value="2"/>
</dbReference>
<keyword evidence="4" id="KW-0564">Palmitate</keyword>
<keyword evidence="8" id="KW-1185">Reference proteome</keyword>
<dbReference type="AlphaFoldDB" id="A0A972GPF7"/>
<accession>A0A972GPF7</accession>
<dbReference type="RefSeq" id="WP_171649947.1">
    <property type="nucleotide sequence ID" value="NZ_WHOD01000003.1"/>
</dbReference>
<dbReference type="Proteomes" id="UP000641588">
    <property type="component" value="Unassembled WGS sequence"/>
</dbReference>
<keyword evidence="2 6" id="KW-0732">Signal</keyword>
<organism evidence="7 8">
    <name type="scientific">Paenibacillus foliorum</name>
    <dbReference type="NCBI Taxonomy" id="2654974"/>
    <lineage>
        <taxon>Bacteria</taxon>
        <taxon>Bacillati</taxon>
        <taxon>Bacillota</taxon>
        <taxon>Bacilli</taxon>
        <taxon>Bacillales</taxon>
        <taxon>Paenibacillaceae</taxon>
        <taxon>Paenibacillus</taxon>
    </lineage>
</organism>
<protein>
    <submittedName>
        <fullName evidence="7">Extracellular solute-binding protein</fullName>
    </submittedName>
</protein>
<dbReference type="InterPro" id="IPR050490">
    <property type="entry name" value="Bact_solute-bd_prot1"/>
</dbReference>
<dbReference type="EMBL" id="WHOD01000003">
    <property type="protein sequence ID" value="NOU91788.1"/>
    <property type="molecule type" value="Genomic_DNA"/>
</dbReference>
<evidence type="ECO:0000256" key="5">
    <source>
        <dbReference type="ARBA" id="ARBA00023288"/>
    </source>
</evidence>
<dbReference type="PROSITE" id="PS51257">
    <property type="entry name" value="PROKAR_LIPOPROTEIN"/>
    <property type="match status" value="1"/>
</dbReference>
<proteinExistence type="predicted"/>
<dbReference type="PANTHER" id="PTHR43649:SF33">
    <property type="entry name" value="POLYGALACTURONAN_RHAMNOGALACTURONAN-BINDING PROTEIN YTCQ"/>
    <property type="match status" value="1"/>
</dbReference>
<evidence type="ECO:0000313" key="7">
    <source>
        <dbReference type="EMBL" id="NOU91788.1"/>
    </source>
</evidence>
<dbReference type="Pfam" id="PF01547">
    <property type="entry name" value="SBP_bac_1"/>
    <property type="match status" value="1"/>
</dbReference>
<dbReference type="InterPro" id="IPR006059">
    <property type="entry name" value="SBP"/>
</dbReference>
<dbReference type="SUPFAM" id="SSF53850">
    <property type="entry name" value="Periplasmic binding protein-like II"/>
    <property type="match status" value="1"/>
</dbReference>
<evidence type="ECO:0000256" key="4">
    <source>
        <dbReference type="ARBA" id="ARBA00023139"/>
    </source>
</evidence>